<keyword evidence="3 6" id="KW-0812">Transmembrane</keyword>
<organism evidence="7 8">
    <name type="scientific">Georhizobium profundi</name>
    <dbReference type="NCBI Taxonomy" id="2341112"/>
    <lineage>
        <taxon>Bacteria</taxon>
        <taxon>Pseudomonadati</taxon>
        <taxon>Pseudomonadota</taxon>
        <taxon>Alphaproteobacteria</taxon>
        <taxon>Hyphomicrobiales</taxon>
        <taxon>Rhizobiaceae</taxon>
        <taxon>Georhizobium</taxon>
    </lineage>
</organism>
<dbReference type="KEGG" id="abaw:D5400_03905"/>
<dbReference type="PANTHER" id="PTHR30213:SF0">
    <property type="entry name" value="UPF0761 MEMBRANE PROTEIN YIHY"/>
    <property type="match status" value="1"/>
</dbReference>
<dbReference type="AlphaFoldDB" id="A0A3Q8XRT1"/>
<feature type="transmembrane region" description="Helical" evidence="6">
    <location>
        <begin position="210"/>
        <end position="232"/>
    </location>
</feature>
<feature type="transmembrane region" description="Helical" evidence="6">
    <location>
        <begin position="24"/>
        <end position="50"/>
    </location>
</feature>
<keyword evidence="8" id="KW-1185">Reference proteome</keyword>
<feature type="transmembrane region" description="Helical" evidence="6">
    <location>
        <begin position="244"/>
        <end position="266"/>
    </location>
</feature>
<feature type="transmembrane region" description="Helical" evidence="6">
    <location>
        <begin position="178"/>
        <end position="198"/>
    </location>
</feature>
<reference evidence="7 8" key="1">
    <citation type="submission" date="2018-09" db="EMBL/GenBank/DDBJ databases">
        <title>Marinorhizobium profundi gen. nov., sp. nov., isolated from a deep-sea sediment sample from the New Britain Trench and proposal of Marinorhizobiaceae fam. nov. in the order Rhizobiales of the class Alphaproteobacteria.</title>
        <authorList>
            <person name="Cao J."/>
        </authorList>
    </citation>
    <scope>NUCLEOTIDE SEQUENCE [LARGE SCALE GENOMIC DNA]</scope>
    <source>
        <strain evidence="7 8">WS11</strain>
    </source>
</reference>
<keyword evidence="4 6" id="KW-1133">Transmembrane helix</keyword>
<comment type="subcellular location">
    <subcellularLocation>
        <location evidence="1">Cell membrane</location>
        <topology evidence="1">Multi-pass membrane protein</topology>
    </subcellularLocation>
</comment>
<dbReference type="Pfam" id="PF03631">
    <property type="entry name" value="Virul_fac_BrkB"/>
    <property type="match status" value="1"/>
</dbReference>
<gene>
    <name evidence="7" type="ORF">D5400_03905</name>
</gene>
<evidence type="ECO:0000256" key="4">
    <source>
        <dbReference type="ARBA" id="ARBA00022989"/>
    </source>
</evidence>
<evidence type="ECO:0000256" key="5">
    <source>
        <dbReference type="ARBA" id="ARBA00023136"/>
    </source>
</evidence>
<dbReference type="OrthoDB" id="9781030at2"/>
<dbReference type="InterPro" id="IPR017039">
    <property type="entry name" value="Virul_fac_BrkB"/>
</dbReference>
<protein>
    <submittedName>
        <fullName evidence="7">YihY/virulence factor BrkB family protein</fullName>
    </submittedName>
</protein>
<name>A0A3Q8XRT1_9HYPH</name>
<evidence type="ECO:0000256" key="3">
    <source>
        <dbReference type="ARBA" id="ARBA00022692"/>
    </source>
</evidence>
<dbReference type="PIRSF" id="PIRSF035875">
    <property type="entry name" value="RNase_BN"/>
    <property type="match status" value="1"/>
</dbReference>
<feature type="transmembrane region" description="Helical" evidence="6">
    <location>
        <begin position="136"/>
        <end position="166"/>
    </location>
</feature>
<evidence type="ECO:0000256" key="6">
    <source>
        <dbReference type="SAM" id="Phobius"/>
    </source>
</evidence>
<evidence type="ECO:0000313" key="7">
    <source>
        <dbReference type="EMBL" id="AZN73561.1"/>
    </source>
</evidence>
<evidence type="ECO:0000256" key="1">
    <source>
        <dbReference type="ARBA" id="ARBA00004651"/>
    </source>
</evidence>
<dbReference type="EMBL" id="CP032509">
    <property type="protein sequence ID" value="AZN73561.1"/>
    <property type="molecule type" value="Genomic_DNA"/>
</dbReference>
<accession>A0A3Q8XRT1</accession>
<dbReference type="GO" id="GO:0005886">
    <property type="term" value="C:plasma membrane"/>
    <property type="evidence" value="ECO:0007669"/>
    <property type="project" value="UniProtKB-SubCell"/>
</dbReference>
<feature type="transmembrane region" description="Helical" evidence="6">
    <location>
        <begin position="90"/>
        <end position="109"/>
    </location>
</feature>
<dbReference type="NCBIfam" id="TIGR00765">
    <property type="entry name" value="yihY_not_rbn"/>
    <property type="match status" value="1"/>
</dbReference>
<sequence length="305" mass="33060">MQLSRHGWLDVAWRIWNNIGANRIMLVAAGATFYLLLALFPALAAFVSLYGLVANPVTVADHIAFLGSLLPAGGLDIIETQLDALATQDVSALSFGFILGLMIALWSANNGIKTLFDAMNIVYAEEEKRSFIKLNLLSAAFTLGGLMVAIALIFTVGVVPAIIAFMGLERQADLMIAWLRWPILLSMIAVGITLVYRFGPSRRPARWRWLVPGSVLATIVWIAASAAFSFYLQNFADYNATYGSLGAVIGFMTWTWISVIILLVGAQLNAEIEHQTLNDTTVGPGRRMGERGAVVADTVGEARPA</sequence>
<keyword evidence="5 6" id="KW-0472">Membrane</keyword>
<dbReference type="Proteomes" id="UP000268192">
    <property type="component" value="Chromosome"/>
</dbReference>
<dbReference type="PANTHER" id="PTHR30213">
    <property type="entry name" value="INNER MEMBRANE PROTEIN YHJD"/>
    <property type="match status" value="1"/>
</dbReference>
<evidence type="ECO:0000313" key="8">
    <source>
        <dbReference type="Proteomes" id="UP000268192"/>
    </source>
</evidence>
<proteinExistence type="predicted"/>
<evidence type="ECO:0000256" key="2">
    <source>
        <dbReference type="ARBA" id="ARBA00022475"/>
    </source>
</evidence>
<keyword evidence="2" id="KW-1003">Cell membrane</keyword>